<dbReference type="PANTHER" id="PTHR43736:SF4">
    <property type="entry name" value="SLR1690 PROTEIN"/>
    <property type="match status" value="1"/>
</dbReference>
<dbReference type="AlphaFoldDB" id="A0A3S2UJ29"/>
<dbReference type="PROSITE" id="PS51462">
    <property type="entry name" value="NUDIX"/>
    <property type="match status" value="1"/>
</dbReference>
<dbReference type="SUPFAM" id="SSF55811">
    <property type="entry name" value="Nudix"/>
    <property type="match status" value="1"/>
</dbReference>
<keyword evidence="3" id="KW-1185">Reference proteome</keyword>
<dbReference type="Pfam" id="PF21906">
    <property type="entry name" value="WHD_NrtR"/>
    <property type="match status" value="1"/>
</dbReference>
<dbReference type="Gene3D" id="3.90.79.10">
    <property type="entry name" value="Nucleoside Triphosphate Pyrophosphohydrolase"/>
    <property type="match status" value="1"/>
</dbReference>
<evidence type="ECO:0000259" key="1">
    <source>
        <dbReference type="PROSITE" id="PS51462"/>
    </source>
</evidence>
<dbReference type="GO" id="GO:0016787">
    <property type="term" value="F:hydrolase activity"/>
    <property type="evidence" value="ECO:0007669"/>
    <property type="project" value="UniProtKB-KW"/>
</dbReference>
<protein>
    <submittedName>
        <fullName evidence="2">NUDIX hydrolase</fullName>
    </submittedName>
</protein>
<dbReference type="Pfam" id="PF00293">
    <property type="entry name" value="NUDIX"/>
    <property type="match status" value="1"/>
</dbReference>
<gene>
    <name evidence="2" type="ORF">EOD41_20490</name>
</gene>
<dbReference type="Gene3D" id="1.10.10.10">
    <property type="entry name" value="Winged helix-like DNA-binding domain superfamily/Winged helix DNA-binding domain"/>
    <property type="match status" value="1"/>
</dbReference>
<accession>A0A3S2UJ29</accession>
<feature type="domain" description="Nudix hydrolase" evidence="1">
    <location>
        <begin position="9"/>
        <end position="143"/>
    </location>
</feature>
<dbReference type="RefSeq" id="WP_127708700.1">
    <property type="nucleotide sequence ID" value="NZ_SACK01000020.1"/>
</dbReference>
<sequence length="233" mass="27310">MEATLPKFDSIFSIDCVIFGFEAGELKILLIERNEEPFKDWLALPGYFVEQNESIDDGAKRILHELTGLHNLPIKQLHTFGEVNRHPQGRVITVAYLALIRIMGQKELTPITHYAKKAFWHPVKDLPKLAFDHTEIFQTAFRRVRKRLNYQPIAFDLLPEKFTLTQLQSLYEIILDKKLDKRNFRKKMLSYGFLKELSEKQKGVSYRAAKLYKFDRRKYNKIFQAELAMEGGS</sequence>
<name>A0A3S2UJ29_9SPHI</name>
<keyword evidence="2" id="KW-0378">Hydrolase</keyword>
<evidence type="ECO:0000313" key="2">
    <source>
        <dbReference type="EMBL" id="RVT96433.1"/>
    </source>
</evidence>
<dbReference type="InterPro" id="IPR015797">
    <property type="entry name" value="NUDIX_hydrolase-like_dom_sf"/>
</dbReference>
<reference evidence="2 3" key="1">
    <citation type="submission" date="2019-01" db="EMBL/GenBank/DDBJ databases">
        <authorList>
            <person name="Chen W.-M."/>
        </authorList>
    </citation>
    <scope>NUCLEOTIDE SEQUENCE [LARGE SCALE GENOMIC DNA]</scope>
    <source>
        <strain evidence="2 3">YBJ-36</strain>
    </source>
</reference>
<dbReference type="CDD" id="cd18873">
    <property type="entry name" value="NUDIX_NadM_like"/>
    <property type="match status" value="1"/>
</dbReference>
<dbReference type="InterPro" id="IPR036388">
    <property type="entry name" value="WH-like_DNA-bd_sf"/>
</dbReference>
<dbReference type="InterPro" id="IPR054105">
    <property type="entry name" value="WHD_NrtR"/>
</dbReference>
<dbReference type="OrthoDB" id="9786141at2"/>
<dbReference type="Proteomes" id="UP000282759">
    <property type="component" value="Unassembled WGS sequence"/>
</dbReference>
<dbReference type="PANTHER" id="PTHR43736">
    <property type="entry name" value="ADP-RIBOSE PYROPHOSPHATASE"/>
    <property type="match status" value="1"/>
</dbReference>
<comment type="caution">
    <text evidence="2">The sequence shown here is derived from an EMBL/GenBank/DDBJ whole genome shotgun (WGS) entry which is preliminary data.</text>
</comment>
<dbReference type="InterPro" id="IPR000086">
    <property type="entry name" value="NUDIX_hydrolase_dom"/>
</dbReference>
<dbReference type="InterPro" id="IPR036390">
    <property type="entry name" value="WH_DNA-bd_sf"/>
</dbReference>
<dbReference type="SUPFAM" id="SSF46785">
    <property type="entry name" value="Winged helix' DNA-binding domain"/>
    <property type="match status" value="1"/>
</dbReference>
<proteinExistence type="predicted"/>
<evidence type="ECO:0000313" key="3">
    <source>
        <dbReference type="Proteomes" id="UP000282759"/>
    </source>
</evidence>
<organism evidence="2 3">
    <name type="scientific">Mucilaginibacter limnophilus</name>
    <dbReference type="NCBI Taxonomy" id="1932778"/>
    <lineage>
        <taxon>Bacteria</taxon>
        <taxon>Pseudomonadati</taxon>
        <taxon>Bacteroidota</taxon>
        <taxon>Sphingobacteriia</taxon>
        <taxon>Sphingobacteriales</taxon>
        <taxon>Sphingobacteriaceae</taxon>
        <taxon>Mucilaginibacter</taxon>
    </lineage>
</organism>
<dbReference type="EMBL" id="SACK01000020">
    <property type="protein sequence ID" value="RVT96433.1"/>
    <property type="molecule type" value="Genomic_DNA"/>
</dbReference>